<keyword evidence="3" id="KW-0732">Signal</keyword>
<reference evidence="7" key="1">
    <citation type="submission" date="2021-02" db="EMBL/GenBank/DDBJ databases">
        <authorList>
            <person name="Nowell W R."/>
        </authorList>
    </citation>
    <scope>NUCLEOTIDE SEQUENCE</scope>
</reference>
<evidence type="ECO:0000256" key="2">
    <source>
        <dbReference type="ARBA" id="ARBA00022525"/>
    </source>
</evidence>
<dbReference type="Pfam" id="PF00089">
    <property type="entry name" value="Trypsin"/>
    <property type="match status" value="1"/>
</dbReference>
<feature type="non-terminal residue" evidence="7">
    <location>
        <position position="1"/>
    </location>
</feature>
<evidence type="ECO:0000313" key="8">
    <source>
        <dbReference type="Proteomes" id="UP000663848"/>
    </source>
</evidence>
<evidence type="ECO:0000256" key="4">
    <source>
        <dbReference type="ARBA" id="ARBA00023157"/>
    </source>
</evidence>
<dbReference type="FunFam" id="2.40.10.10:FF:000054">
    <property type="entry name" value="Complement C1r subcomponent"/>
    <property type="match status" value="1"/>
</dbReference>
<dbReference type="PANTHER" id="PTHR24252">
    <property type="entry name" value="ACROSIN-RELATED"/>
    <property type="match status" value="1"/>
</dbReference>
<name>A0A822DU65_9BILA</name>
<dbReference type="InterPro" id="IPR043504">
    <property type="entry name" value="Peptidase_S1_PA_chymotrypsin"/>
</dbReference>
<dbReference type="InterPro" id="IPR009003">
    <property type="entry name" value="Peptidase_S1_PA"/>
</dbReference>
<evidence type="ECO:0000256" key="5">
    <source>
        <dbReference type="ARBA" id="ARBA00023180"/>
    </source>
</evidence>
<evidence type="ECO:0000256" key="1">
    <source>
        <dbReference type="ARBA" id="ARBA00004613"/>
    </source>
</evidence>
<comment type="subcellular location">
    <subcellularLocation>
        <location evidence="1">Secreted</location>
    </subcellularLocation>
</comment>
<dbReference type="AlphaFoldDB" id="A0A822DU65"/>
<keyword evidence="4" id="KW-1015">Disulfide bond</keyword>
<dbReference type="SUPFAM" id="SSF50494">
    <property type="entry name" value="Trypsin-like serine proteases"/>
    <property type="match status" value="1"/>
</dbReference>
<organism evidence="7 8">
    <name type="scientific">Rotaria socialis</name>
    <dbReference type="NCBI Taxonomy" id="392032"/>
    <lineage>
        <taxon>Eukaryota</taxon>
        <taxon>Metazoa</taxon>
        <taxon>Spiralia</taxon>
        <taxon>Gnathifera</taxon>
        <taxon>Rotifera</taxon>
        <taxon>Eurotatoria</taxon>
        <taxon>Bdelloidea</taxon>
        <taxon>Philodinida</taxon>
        <taxon>Philodinidae</taxon>
        <taxon>Rotaria</taxon>
    </lineage>
</organism>
<dbReference type="PROSITE" id="PS50240">
    <property type="entry name" value="TRYPSIN_DOM"/>
    <property type="match status" value="1"/>
</dbReference>
<feature type="domain" description="Peptidase S1" evidence="6">
    <location>
        <begin position="1"/>
        <end position="52"/>
    </location>
</feature>
<dbReference type="Gene3D" id="2.40.10.10">
    <property type="entry name" value="Trypsin-like serine proteases"/>
    <property type="match status" value="1"/>
</dbReference>
<dbReference type="PROSITE" id="PS00135">
    <property type="entry name" value="TRYPSIN_SER"/>
    <property type="match status" value="1"/>
</dbReference>
<dbReference type="InterPro" id="IPR033116">
    <property type="entry name" value="TRYPSIN_SER"/>
</dbReference>
<proteinExistence type="predicted"/>
<dbReference type="Proteomes" id="UP000663848">
    <property type="component" value="Unassembled WGS sequence"/>
</dbReference>
<protein>
    <recommendedName>
        <fullName evidence="6">Peptidase S1 domain-containing protein</fullName>
    </recommendedName>
</protein>
<gene>
    <name evidence="7" type="ORF">QYT958_LOCUS44059</name>
</gene>
<accession>A0A822DU65</accession>
<evidence type="ECO:0000313" key="7">
    <source>
        <dbReference type="EMBL" id="CAF5084279.1"/>
    </source>
</evidence>
<keyword evidence="5" id="KW-0325">Glycoprotein</keyword>
<evidence type="ECO:0000256" key="3">
    <source>
        <dbReference type="ARBA" id="ARBA00022729"/>
    </source>
</evidence>
<evidence type="ECO:0000259" key="6">
    <source>
        <dbReference type="PROSITE" id="PS50240"/>
    </source>
</evidence>
<dbReference type="PANTHER" id="PTHR24252:SF7">
    <property type="entry name" value="HYALIN"/>
    <property type="match status" value="1"/>
</dbReference>
<dbReference type="GO" id="GO:0005576">
    <property type="term" value="C:extracellular region"/>
    <property type="evidence" value="ECO:0007669"/>
    <property type="project" value="UniProtKB-SubCell"/>
</dbReference>
<dbReference type="GO" id="GO:0004252">
    <property type="term" value="F:serine-type endopeptidase activity"/>
    <property type="evidence" value="ECO:0007669"/>
    <property type="project" value="InterPro"/>
</dbReference>
<comment type="caution">
    <text evidence="7">The sequence shown here is derived from an EMBL/GenBank/DDBJ whole genome shotgun (WGS) entry which is preliminary data.</text>
</comment>
<dbReference type="EMBL" id="CAJOBR010066057">
    <property type="protein sequence ID" value="CAF5084279.1"/>
    <property type="molecule type" value="Genomic_DNA"/>
</dbReference>
<keyword evidence="2" id="KW-0964">Secreted</keyword>
<dbReference type="GO" id="GO:0006508">
    <property type="term" value="P:proteolysis"/>
    <property type="evidence" value="ECO:0007669"/>
    <property type="project" value="InterPro"/>
</dbReference>
<dbReference type="InterPro" id="IPR001254">
    <property type="entry name" value="Trypsin_dom"/>
</dbReference>
<sequence length="52" mass="5153">MVDWAVQLCAGVSGGGKDTCQGDSGGPLMMFSSSNQWVLIGVTSSGIGCADA</sequence>